<evidence type="ECO:0000313" key="10">
    <source>
        <dbReference type="EMBL" id="KAL2465264.1"/>
    </source>
</evidence>
<keyword evidence="4" id="KW-0540">Nuclease</keyword>
<proteinExistence type="inferred from homology"/>
<sequence>MAAACRNVQHRSWQRLKPQSIEESLVSNAKRVSTTVRNTTLNGGSAVNILGLHSGDKRKCLSGSGRGNKKLDVLSVLSESVEKLANVDNELIATHLKVNSGPSSFDECMDKLQSFGLLEGNKICYDSMTNESEEEMFIDAQAIDESNSDSDSSDEEALINLERDTLTWLMYCRTAVSIVSAYIERSRTRIHMFPNSRNGHVFMIQTLEEDPYIAFCEFRMYPSMFVNFTHVLHEEYELLSSHDLDIYEQVGMFLFILVHGKGYRQVRTVFGHYLQTIHHYFNVVLRALVRLGAKIIKPKPNYNESPTNHRPEPSRHPYFQDCIGAIDGTHVKAVLPANERLHFIDRKGYPPQNILAACDFNISFTFVLPGTTGNVHDSQILARAIHSPEINFPLPATSKYYLVNSGFAHRPGYMAPYKGADIRYHFQEFPHVSNDERRRFRNVQKRVNFNHSSLRNVIERACGVLKKRWKILDRMPNYSFRKQTPVVVATMAVHNFLRRAGQVDRAFQAVDEVVDAVEIDFPDEPEETVANTFAPGNPNTEWDQLRDHIAQMMR</sequence>
<dbReference type="GO" id="GO:0046872">
    <property type="term" value="F:metal ion binding"/>
    <property type="evidence" value="ECO:0007669"/>
    <property type="project" value="UniProtKB-KW"/>
</dbReference>
<gene>
    <name evidence="10" type="ORF">Adt_41115</name>
</gene>
<dbReference type="GO" id="GO:0004518">
    <property type="term" value="F:nuclease activity"/>
    <property type="evidence" value="ECO:0007669"/>
    <property type="project" value="UniProtKB-KW"/>
</dbReference>
<evidence type="ECO:0000256" key="7">
    <source>
        <dbReference type="ARBA" id="ARBA00023242"/>
    </source>
</evidence>
<dbReference type="InterPro" id="IPR058353">
    <property type="entry name" value="DUF8040"/>
</dbReference>
<evidence type="ECO:0000256" key="3">
    <source>
        <dbReference type="ARBA" id="ARBA00006958"/>
    </source>
</evidence>
<dbReference type="Proteomes" id="UP001604336">
    <property type="component" value="Unassembled WGS sequence"/>
</dbReference>
<evidence type="ECO:0000259" key="8">
    <source>
        <dbReference type="Pfam" id="PF13359"/>
    </source>
</evidence>
<evidence type="ECO:0000313" key="11">
    <source>
        <dbReference type="Proteomes" id="UP001604336"/>
    </source>
</evidence>
<evidence type="ECO:0000256" key="6">
    <source>
        <dbReference type="ARBA" id="ARBA00022801"/>
    </source>
</evidence>
<comment type="cofactor">
    <cofactor evidence="1">
        <name>a divalent metal cation</name>
        <dbReference type="ChEBI" id="CHEBI:60240"/>
    </cofactor>
</comment>
<reference evidence="11" key="1">
    <citation type="submission" date="2024-07" db="EMBL/GenBank/DDBJ databases">
        <title>Two chromosome-level genome assemblies of Korean endemic species Abeliophyllum distichum and Forsythia ovata (Oleaceae).</title>
        <authorList>
            <person name="Jang H."/>
        </authorList>
    </citation>
    <scope>NUCLEOTIDE SEQUENCE [LARGE SCALE GENOMIC DNA]</scope>
</reference>
<dbReference type="EMBL" id="JBFOLK010000013">
    <property type="protein sequence ID" value="KAL2465264.1"/>
    <property type="molecule type" value="Genomic_DNA"/>
</dbReference>
<keyword evidence="6" id="KW-0378">Hydrolase</keyword>
<evidence type="ECO:0000256" key="4">
    <source>
        <dbReference type="ARBA" id="ARBA00022722"/>
    </source>
</evidence>
<keyword evidence="5" id="KW-0479">Metal-binding</keyword>
<evidence type="ECO:0000256" key="1">
    <source>
        <dbReference type="ARBA" id="ARBA00001968"/>
    </source>
</evidence>
<dbReference type="GO" id="GO:0005634">
    <property type="term" value="C:nucleus"/>
    <property type="evidence" value="ECO:0007669"/>
    <property type="project" value="UniProtKB-SubCell"/>
</dbReference>
<dbReference type="GO" id="GO:0016787">
    <property type="term" value="F:hydrolase activity"/>
    <property type="evidence" value="ECO:0007669"/>
    <property type="project" value="UniProtKB-KW"/>
</dbReference>
<organism evidence="10 11">
    <name type="scientific">Abeliophyllum distichum</name>
    <dbReference type="NCBI Taxonomy" id="126358"/>
    <lineage>
        <taxon>Eukaryota</taxon>
        <taxon>Viridiplantae</taxon>
        <taxon>Streptophyta</taxon>
        <taxon>Embryophyta</taxon>
        <taxon>Tracheophyta</taxon>
        <taxon>Spermatophyta</taxon>
        <taxon>Magnoliopsida</taxon>
        <taxon>eudicotyledons</taxon>
        <taxon>Gunneridae</taxon>
        <taxon>Pentapetalae</taxon>
        <taxon>asterids</taxon>
        <taxon>lamiids</taxon>
        <taxon>Lamiales</taxon>
        <taxon>Oleaceae</taxon>
        <taxon>Forsythieae</taxon>
        <taxon>Abeliophyllum</taxon>
    </lineage>
</organism>
<dbReference type="InterPro" id="IPR027806">
    <property type="entry name" value="HARBI1_dom"/>
</dbReference>
<evidence type="ECO:0000256" key="2">
    <source>
        <dbReference type="ARBA" id="ARBA00004123"/>
    </source>
</evidence>
<feature type="domain" description="DDE Tnp4" evidence="8">
    <location>
        <begin position="326"/>
        <end position="495"/>
    </location>
</feature>
<accession>A0ABD1PQK3</accession>
<comment type="similarity">
    <text evidence="3">Belongs to the HARBI1 family.</text>
</comment>
<protein>
    <submittedName>
        <fullName evidence="10">Harbinger transposase-derived nuclease</fullName>
    </submittedName>
</protein>
<keyword evidence="7" id="KW-0539">Nucleus</keyword>
<dbReference type="PANTHER" id="PTHR22930:SF221">
    <property type="entry name" value="NUCLEASE HARBI1"/>
    <property type="match status" value="1"/>
</dbReference>
<comment type="caution">
    <text evidence="10">The sequence shown here is derived from an EMBL/GenBank/DDBJ whole genome shotgun (WGS) entry which is preliminary data.</text>
</comment>
<dbReference type="AlphaFoldDB" id="A0ABD1PQK3"/>
<dbReference type="InterPro" id="IPR045249">
    <property type="entry name" value="HARBI1-like"/>
</dbReference>
<feature type="domain" description="DUF8040" evidence="9">
    <location>
        <begin position="196"/>
        <end position="289"/>
    </location>
</feature>
<dbReference type="Pfam" id="PF26138">
    <property type="entry name" value="DUF8040"/>
    <property type="match status" value="1"/>
</dbReference>
<keyword evidence="11" id="KW-1185">Reference proteome</keyword>
<evidence type="ECO:0000256" key="5">
    <source>
        <dbReference type="ARBA" id="ARBA00022723"/>
    </source>
</evidence>
<comment type="subcellular location">
    <subcellularLocation>
        <location evidence="2">Nucleus</location>
    </subcellularLocation>
</comment>
<name>A0ABD1PQK3_9LAMI</name>
<evidence type="ECO:0000259" key="9">
    <source>
        <dbReference type="Pfam" id="PF26138"/>
    </source>
</evidence>
<dbReference type="PANTHER" id="PTHR22930">
    <property type="match status" value="1"/>
</dbReference>
<dbReference type="Pfam" id="PF13359">
    <property type="entry name" value="DDE_Tnp_4"/>
    <property type="match status" value="1"/>
</dbReference>